<dbReference type="EMBL" id="QVXO01000005">
    <property type="protein sequence ID" value="RPJ92830.1"/>
    <property type="molecule type" value="Genomic_DNA"/>
</dbReference>
<dbReference type="Proteomes" id="UP000285324">
    <property type="component" value="Unassembled WGS sequence"/>
</dbReference>
<sequence length="132" mass="14019">MPSRHADPGIPTLTQRAEPALYPPASPDDADMPVLTELADDGAQDHDDDAFPLLTEVADGDHASPDIIPPAAAVPATPYAAPDATVLSARLQAEVEQLMREALAEAIEQIQARMDAELPRIVARVLQDVRPG</sequence>
<comment type="caution">
    <text evidence="2">The sequence shown here is derived from an EMBL/GenBank/DDBJ whole genome shotgun (WGS) entry which is preliminary data.</text>
</comment>
<gene>
    <name evidence="2" type="ORF">DY367_04875</name>
</gene>
<name>A0A424WHU7_ALCXX</name>
<evidence type="ECO:0000256" key="1">
    <source>
        <dbReference type="SAM" id="MobiDB-lite"/>
    </source>
</evidence>
<proteinExistence type="predicted"/>
<protein>
    <submittedName>
        <fullName evidence="2">Uncharacterized protein</fullName>
    </submittedName>
</protein>
<dbReference type="OrthoDB" id="8636814at2"/>
<dbReference type="RefSeq" id="WP_118931834.1">
    <property type="nucleotide sequence ID" value="NZ_CP061008.1"/>
</dbReference>
<organism evidence="2 3">
    <name type="scientific">Alcaligenes xylosoxydans xylosoxydans</name>
    <name type="common">Achromobacter xylosoxidans</name>
    <dbReference type="NCBI Taxonomy" id="85698"/>
    <lineage>
        <taxon>Bacteria</taxon>
        <taxon>Pseudomonadati</taxon>
        <taxon>Pseudomonadota</taxon>
        <taxon>Betaproteobacteria</taxon>
        <taxon>Burkholderiales</taxon>
        <taxon>Alcaligenaceae</taxon>
        <taxon>Achromobacter</taxon>
    </lineage>
</organism>
<accession>A0A424WHU7</accession>
<evidence type="ECO:0000313" key="3">
    <source>
        <dbReference type="Proteomes" id="UP000285324"/>
    </source>
</evidence>
<reference evidence="2 3" key="1">
    <citation type="submission" date="2018-08" db="EMBL/GenBank/DDBJ databases">
        <title>Achromobacter xylosoxidans Genome sequencing and assembly.</title>
        <authorList>
            <person name="Wang R."/>
            <person name="Rensing C."/>
            <person name="Li Y."/>
        </authorList>
    </citation>
    <scope>NUCLEOTIDE SEQUENCE [LARGE SCALE GENOMIC DNA]</scope>
    <source>
        <strain evidence="2 3">GD003A</strain>
    </source>
</reference>
<evidence type="ECO:0000313" key="2">
    <source>
        <dbReference type="EMBL" id="RPJ92830.1"/>
    </source>
</evidence>
<feature type="region of interest" description="Disordered" evidence="1">
    <location>
        <begin position="1"/>
        <end position="33"/>
    </location>
</feature>
<dbReference type="AlphaFoldDB" id="A0A424WHU7"/>